<name>A0AAV9DRH2_ACOCL</name>
<reference evidence="2" key="1">
    <citation type="journal article" date="2023" name="Nat. Commun.">
        <title>Diploid and tetraploid genomes of Acorus and the evolution of monocots.</title>
        <authorList>
            <person name="Ma L."/>
            <person name="Liu K.W."/>
            <person name="Li Z."/>
            <person name="Hsiao Y.Y."/>
            <person name="Qi Y."/>
            <person name="Fu T."/>
            <person name="Tang G.D."/>
            <person name="Zhang D."/>
            <person name="Sun W.H."/>
            <person name="Liu D.K."/>
            <person name="Li Y."/>
            <person name="Chen G.Z."/>
            <person name="Liu X.D."/>
            <person name="Liao X.Y."/>
            <person name="Jiang Y.T."/>
            <person name="Yu X."/>
            <person name="Hao Y."/>
            <person name="Huang J."/>
            <person name="Zhao X.W."/>
            <person name="Ke S."/>
            <person name="Chen Y.Y."/>
            <person name="Wu W.L."/>
            <person name="Hsu J.L."/>
            <person name="Lin Y.F."/>
            <person name="Huang M.D."/>
            <person name="Li C.Y."/>
            <person name="Huang L."/>
            <person name="Wang Z.W."/>
            <person name="Zhao X."/>
            <person name="Zhong W.Y."/>
            <person name="Peng D.H."/>
            <person name="Ahmad S."/>
            <person name="Lan S."/>
            <person name="Zhang J.S."/>
            <person name="Tsai W.C."/>
            <person name="Van de Peer Y."/>
            <person name="Liu Z.J."/>
        </authorList>
    </citation>
    <scope>NUCLEOTIDE SEQUENCE</scope>
    <source>
        <strain evidence="2">CP</strain>
    </source>
</reference>
<gene>
    <name evidence="2" type="ORF">QJS10_CPB11g01546</name>
</gene>
<evidence type="ECO:0000313" key="2">
    <source>
        <dbReference type="EMBL" id="KAK1303554.1"/>
    </source>
</evidence>
<dbReference type="PANTHER" id="PTHR31286:SF180">
    <property type="entry name" value="OS10G0362600 PROTEIN"/>
    <property type="match status" value="1"/>
</dbReference>
<feature type="region of interest" description="Disordered" evidence="1">
    <location>
        <begin position="249"/>
        <end position="269"/>
    </location>
</feature>
<proteinExistence type="predicted"/>
<dbReference type="Proteomes" id="UP001180020">
    <property type="component" value="Unassembled WGS sequence"/>
</dbReference>
<evidence type="ECO:0000313" key="3">
    <source>
        <dbReference type="Proteomes" id="UP001180020"/>
    </source>
</evidence>
<feature type="compositionally biased region" description="Basic residues" evidence="1">
    <location>
        <begin position="421"/>
        <end position="430"/>
    </location>
</feature>
<feature type="region of interest" description="Disordered" evidence="1">
    <location>
        <begin position="406"/>
        <end position="441"/>
    </location>
</feature>
<feature type="compositionally biased region" description="Polar residues" evidence="1">
    <location>
        <begin position="253"/>
        <end position="269"/>
    </location>
</feature>
<evidence type="ECO:0008006" key="4">
    <source>
        <dbReference type="Google" id="ProtNLM"/>
    </source>
</evidence>
<dbReference type="AlphaFoldDB" id="A0AAV9DRH2"/>
<dbReference type="EMBL" id="JAUJYO010000011">
    <property type="protein sequence ID" value="KAK1303554.1"/>
    <property type="molecule type" value="Genomic_DNA"/>
</dbReference>
<comment type="caution">
    <text evidence="2">The sequence shown here is derived from an EMBL/GenBank/DDBJ whole genome shotgun (WGS) entry which is preliminary data.</text>
</comment>
<accession>A0AAV9DRH2</accession>
<dbReference type="InterPro" id="IPR040256">
    <property type="entry name" value="At4g02000-like"/>
</dbReference>
<keyword evidence="3" id="KW-1185">Reference proteome</keyword>
<sequence>MVMNLLLFSNLKFIPPSSNIGRMPWLATSSVNLQCIHPLFPSSRSYGNQKESFSSYFMAMAFLRSNLTLPRIVNATLEGGPWTMEHRPLILKRWSPDIRMEQERLSSIPIWVRLPNLPLHLWNVDCLSRIGSLIGSPLFMDSATLRCTKTSFARLCIEVEASTVLPDEVSVEIAPGLKEKFKVDYDWRPSACIHCQTFGHNEVRCCKKPLPASEKETHVLPSVDKGKDIVVSSSTTQFQPPKKIAKKLLSDAQKANTSSQQGRFSSSKQGSIPHFNKFLPLQETACALPLTNCSGETESAQPTQCHIAKVLAVPLASDSNGLVVLVNKSVKADDGGASHTIPTTAVLTYQHPPSSTQHLSDGPILSHECIEDAISNTPMLKESQCNPSKGIDLAIYLPISEMHMAKQSLSSNEDSRGKPKENKKKQKAAVKSKQQAFLSATSATSVKWMKAGAPLSSKQGRQHH</sequence>
<organism evidence="2 3">
    <name type="scientific">Acorus calamus</name>
    <name type="common">Sweet flag</name>
    <dbReference type="NCBI Taxonomy" id="4465"/>
    <lineage>
        <taxon>Eukaryota</taxon>
        <taxon>Viridiplantae</taxon>
        <taxon>Streptophyta</taxon>
        <taxon>Embryophyta</taxon>
        <taxon>Tracheophyta</taxon>
        <taxon>Spermatophyta</taxon>
        <taxon>Magnoliopsida</taxon>
        <taxon>Liliopsida</taxon>
        <taxon>Acoraceae</taxon>
        <taxon>Acorus</taxon>
    </lineage>
</organism>
<evidence type="ECO:0000256" key="1">
    <source>
        <dbReference type="SAM" id="MobiDB-lite"/>
    </source>
</evidence>
<protein>
    <recommendedName>
        <fullName evidence="4">DUF4283 domain-containing protein</fullName>
    </recommendedName>
</protein>
<reference evidence="2" key="2">
    <citation type="submission" date="2023-06" db="EMBL/GenBank/DDBJ databases">
        <authorList>
            <person name="Ma L."/>
            <person name="Liu K.-W."/>
            <person name="Li Z."/>
            <person name="Hsiao Y.-Y."/>
            <person name="Qi Y."/>
            <person name="Fu T."/>
            <person name="Tang G."/>
            <person name="Zhang D."/>
            <person name="Sun W.-H."/>
            <person name="Liu D.-K."/>
            <person name="Li Y."/>
            <person name="Chen G.-Z."/>
            <person name="Liu X.-D."/>
            <person name="Liao X.-Y."/>
            <person name="Jiang Y.-T."/>
            <person name="Yu X."/>
            <person name="Hao Y."/>
            <person name="Huang J."/>
            <person name="Zhao X.-W."/>
            <person name="Ke S."/>
            <person name="Chen Y.-Y."/>
            <person name="Wu W.-L."/>
            <person name="Hsu J.-L."/>
            <person name="Lin Y.-F."/>
            <person name="Huang M.-D."/>
            <person name="Li C.-Y."/>
            <person name="Huang L."/>
            <person name="Wang Z.-W."/>
            <person name="Zhao X."/>
            <person name="Zhong W.-Y."/>
            <person name="Peng D.-H."/>
            <person name="Ahmad S."/>
            <person name="Lan S."/>
            <person name="Zhang J.-S."/>
            <person name="Tsai W.-C."/>
            <person name="Van De Peer Y."/>
            <person name="Liu Z.-J."/>
        </authorList>
    </citation>
    <scope>NUCLEOTIDE SEQUENCE</scope>
    <source>
        <strain evidence="2">CP</strain>
        <tissue evidence="2">Leaves</tissue>
    </source>
</reference>
<dbReference type="PANTHER" id="PTHR31286">
    <property type="entry name" value="GLYCINE-RICH CELL WALL STRUCTURAL PROTEIN 1.8-LIKE"/>
    <property type="match status" value="1"/>
</dbReference>